<dbReference type="EMBL" id="MU151322">
    <property type="protein sequence ID" value="KAF9445134.1"/>
    <property type="molecule type" value="Genomic_DNA"/>
</dbReference>
<evidence type="ECO:0000259" key="2">
    <source>
        <dbReference type="Pfam" id="PF24883"/>
    </source>
</evidence>
<dbReference type="AlphaFoldDB" id="A0A9P6C116"/>
<dbReference type="SUPFAM" id="SSF52540">
    <property type="entry name" value="P-loop containing nucleoside triphosphate hydrolases"/>
    <property type="match status" value="1"/>
</dbReference>
<keyword evidence="4" id="KW-1185">Reference proteome</keyword>
<evidence type="ECO:0000313" key="3">
    <source>
        <dbReference type="EMBL" id="KAF9445134.1"/>
    </source>
</evidence>
<dbReference type="Gene3D" id="3.40.50.300">
    <property type="entry name" value="P-loop containing nucleotide triphosphate hydrolases"/>
    <property type="match status" value="1"/>
</dbReference>
<dbReference type="Pfam" id="PF24883">
    <property type="entry name" value="NPHP3_N"/>
    <property type="match status" value="1"/>
</dbReference>
<proteinExistence type="predicted"/>
<reference evidence="3" key="1">
    <citation type="submission" date="2020-11" db="EMBL/GenBank/DDBJ databases">
        <authorList>
            <consortium name="DOE Joint Genome Institute"/>
            <person name="Ahrendt S."/>
            <person name="Riley R."/>
            <person name="Andreopoulos W."/>
            <person name="Labutti K."/>
            <person name="Pangilinan J."/>
            <person name="Ruiz-Duenas F.J."/>
            <person name="Barrasa J.M."/>
            <person name="Sanchez-Garcia M."/>
            <person name="Camarero S."/>
            <person name="Miyauchi S."/>
            <person name="Serrano A."/>
            <person name="Linde D."/>
            <person name="Babiker R."/>
            <person name="Drula E."/>
            <person name="Ayuso-Fernandez I."/>
            <person name="Pacheco R."/>
            <person name="Padilla G."/>
            <person name="Ferreira P."/>
            <person name="Barriuso J."/>
            <person name="Kellner H."/>
            <person name="Castanera R."/>
            <person name="Alfaro M."/>
            <person name="Ramirez L."/>
            <person name="Pisabarro A.G."/>
            <person name="Kuo A."/>
            <person name="Tritt A."/>
            <person name="Lipzen A."/>
            <person name="He G."/>
            <person name="Yan M."/>
            <person name="Ng V."/>
            <person name="Cullen D."/>
            <person name="Martin F."/>
            <person name="Rosso M.-N."/>
            <person name="Henrissat B."/>
            <person name="Hibbett D."/>
            <person name="Martinez A.T."/>
            <person name="Grigoriev I.V."/>
        </authorList>
    </citation>
    <scope>NUCLEOTIDE SEQUENCE</scope>
    <source>
        <strain evidence="3">MF-IS2</strain>
    </source>
</reference>
<keyword evidence="1" id="KW-0677">Repeat</keyword>
<protein>
    <recommendedName>
        <fullName evidence="2">Nephrocystin 3-like N-terminal domain-containing protein</fullName>
    </recommendedName>
</protein>
<dbReference type="OrthoDB" id="5106486at2759"/>
<accession>A0A9P6C116</accession>
<evidence type="ECO:0000313" key="4">
    <source>
        <dbReference type="Proteomes" id="UP000807342"/>
    </source>
</evidence>
<organism evidence="3 4">
    <name type="scientific">Macrolepiota fuliginosa MF-IS2</name>
    <dbReference type="NCBI Taxonomy" id="1400762"/>
    <lineage>
        <taxon>Eukaryota</taxon>
        <taxon>Fungi</taxon>
        <taxon>Dikarya</taxon>
        <taxon>Basidiomycota</taxon>
        <taxon>Agaricomycotina</taxon>
        <taxon>Agaricomycetes</taxon>
        <taxon>Agaricomycetidae</taxon>
        <taxon>Agaricales</taxon>
        <taxon>Agaricineae</taxon>
        <taxon>Agaricaceae</taxon>
        <taxon>Macrolepiota</taxon>
    </lineage>
</organism>
<dbReference type="PANTHER" id="PTHR10039">
    <property type="entry name" value="AMELOGENIN"/>
    <property type="match status" value="1"/>
</dbReference>
<dbReference type="InterPro" id="IPR027417">
    <property type="entry name" value="P-loop_NTPase"/>
</dbReference>
<comment type="caution">
    <text evidence="3">The sequence shown here is derived from an EMBL/GenBank/DDBJ whole genome shotgun (WGS) entry which is preliminary data.</text>
</comment>
<feature type="domain" description="Nephrocystin 3-like N-terminal" evidence="2">
    <location>
        <begin position="73"/>
        <end position="225"/>
    </location>
</feature>
<sequence length="644" mass="72911">MPVLTGAHHFVLNGDFVDQSRVYSTTGSSLEILLNASYPDAAHDSSARDPPSRCFPGTRQEHIEEITGWAKSISSDCRSRLLWLHGPAGVGKSALAQTCAEAIRGELAAAFFFSRPNGRNEPHRFFTSIAYQLAINNPSYHDILEEKLRYNPTLVSKSIAVQFQELIVLPLQELETKGHHLEQGVIFIDGLDECDGEDAQCVIIDLIAASVRDHNTPFVWVIFSRPEPRIVARFSSPDVTGLCFRLILAVTRDADGEIEIYLRDGFERIRVQYAMPPSTKWPSEDHIQELVSRSAGLFIYASTVLRYVGEGGRLGPEEQLRTVLCLPSDSSQNPWSRLDAFYTLVMEQVPKEILPNTLKFLLTYGLLGSGAPVLTATVIKFSLSTFYGALNKLHSVMKLTRSEKWHVLDVAFFHASFTDFLKDPVRSKRFCIRTPKLCASVLEDVLELFTDRLENVVSPWPDPRSSELVEDLFCSALYAFWKIGPHAELNPRLLQQLSEFDYRRMALYGFNRSDALKFFNNIPLEWREKIMRPYQSSFSKIARKLLRKDISKVNFPFVLGNGCQRNVLLAANSDSCHLLGDYRGFERLQRREWKRKFLDFFRVSFSTPSGTDVCARVAVEEAFDCVWQGIDLHSTGAEGNEAQE</sequence>
<dbReference type="PANTHER" id="PTHR10039:SF16">
    <property type="entry name" value="GPI INOSITOL-DEACYLASE"/>
    <property type="match status" value="1"/>
</dbReference>
<gene>
    <name evidence="3" type="ORF">P691DRAFT_777781</name>
</gene>
<dbReference type="Proteomes" id="UP000807342">
    <property type="component" value="Unassembled WGS sequence"/>
</dbReference>
<evidence type="ECO:0000256" key="1">
    <source>
        <dbReference type="ARBA" id="ARBA00022737"/>
    </source>
</evidence>
<dbReference type="InterPro" id="IPR056884">
    <property type="entry name" value="NPHP3-like_N"/>
</dbReference>
<name>A0A9P6C116_9AGAR</name>